<feature type="domain" description="ChsH2 C-terminal OB-fold" evidence="1">
    <location>
        <begin position="59"/>
        <end position="122"/>
    </location>
</feature>
<evidence type="ECO:0000259" key="2">
    <source>
        <dbReference type="Pfam" id="PF12172"/>
    </source>
</evidence>
<gene>
    <name evidence="3" type="ORF">GCM10009613_44340</name>
</gene>
<dbReference type="InterPro" id="IPR052513">
    <property type="entry name" value="Thioester_dehydratase-like"/>
</dbReference>
<dbReference type="InterPro" id="IPR002878">
    <property type="entry name" value="ChsH2_C"/>
</dbReference>
<evidence type="ECO:0000313" key="3">
    <source>
        <dbReference type="EMBL" id="GAA1395120.1"/>
    </source>
</evidence>
<dbReference type="PANTHER" id="PTHR34075">
    <property type="entry name" value="BLR3430 PROTEIN"/>
    <property type="match status" value="1"/>
</dbReference>
<dbReference type="SUPFAM" id="SSF50249">
    <property type="entry name" value="Nucleic acid-binding proteins"/>
    <property type="match status" value="1"/>
</dbReference>
<dbReference type="Proteomes" id="UP001501414">
    <property type="component" value="Unassembled WGS sequence"/>
</dbReference>
<reference evidence="4" key="1">
    <citation type="journal article" date="2019" name="Int. J. Syst. Evol. Microbiol.">
        <title>The Global Catalogue of Microorganisms (GCM) 10K type strain sequencing project: providing services to taxonomists for standard genome sequencing and annotation.</title>
        <authorList>
            <consortium name="The Broad Institute Genomics Platform"/>
            <consortium name="The Broad Institute Genome Sequencing Center for Infectious Disease"/>
            <person name="Wu L."/>
            <person name="Ma J."/>
        </authorList>
    </citation>
    <scope>NUCLEOTIDE SEQUENCE [LARGE SCALE GENOMIC DNA]</scope>
    <source>
        <strain evidence="4">JCM 11896</strain>
    </source>
</reference>
<keyword evidence="4" id="KW-1185">Reference proteome</keyword>
<organism evidence="3 4">
    <name type="scientific">Pseudonocardia kongjuensis</name>
    <dbReference type="NCBI Taxonomy" id="102227"/>
    <lineage>
        <taxon>Bacteria</taxon>
        <taxon>Bacillati</taxon>
        <taxon>Actinomycetota</taxon>
        <taxon>Actinomycetes</taxon>
        <taxon>Pseudonocardiales</taxon>
        <taxon>Pseudonocardiaceae</taxon>
        <taxon>Pseudonocardia</taxon>
    </lineage>
</organism>
<dbReference type="InterPro" id="IPR022002">
    <property type="entry name" value="ChsH2_Znr"/>
</dbReference>
<dbReference type="RefSeq" id="WP_344025609.1">
    <property type="nucleotide sequence ID" value="NZ_BAAAJK010000027.1"/>
</dbReference>
<evidence type="ECO:0000259" key="1">
    <source>
        <dbReference type="Pfam" id="PF01796"/>
    </source>
</evidence>
<sequence>MSWERPLPTHTPETRPFWDAADAGRFVVQQCRSCQEFQFPYRGFCCHCWSTELDEREATTGTVFTHSTIHRNDTEGFEKIVPYVAAMVQLGDERGGLIVQSNIVGCEPDSVHIGLPVRVVFEPTVDGHQIPMFTPRETS</sequence>
<comment type="caution">
    <text evidence="3">The sequence shown here is derived from an EMBL/GenBank/DDBJ whole genome shotgun (WGS) entry which is preliminary data.</text>
</comment>
<dbReference type="Pfam" id="PF01796">
    <property type="entry name" value="OB_ChsH2_C"/>
    <property type="match status" value="1"/>
</dbReference>
<dbReference type="Gene3D" id="6.10.30.10">
    <property type="match status" value="1"/>
</dbReference>
<proteinExistence type="predicted"/>
<feature type="domain" description="ChsH2 rubredoxin-like zinc ribbon" evidence="2">
    <location>
        <begin position="18"/>
        <end position="54"/>
    </location>
</feature>
<name>A0ABP4IP47_9PSEU</name>
<dbReference type="InterPro" id="IPR012340">
    <property type="entry name" value="NA-bd_OB-fold"/>
</dbReference>
<evidence type="ECO:0000313" key="4">
    <source>
        <dbReference type="Proteomes" id="UP001501414"/>
    </source>
</evidence>
<accession>A0ABP4IP47</accession>
<dbReference type="Pfam" id="PF12172">
    <property type="entry name" value="zf-ChsH2"/>
    <property type="match status" value="1"/>
</dbReference>
<dbReference type="EMBL" id="BAAAJK010000027">
    <property type="protein sequence ID" value="GAA1395120.1"/>
    <property type="molecule type" value="Genomic_DNA"/>
</dbReference>
<protein>
    <submittedName>
        <fullName evidence="3">OB-fold domain-containing protein</fullName>
    </submittedName>
</protein>
<dbReference type="PANTHER" id="PTHR34075:SF5">
    <property type="entry name" value="BLR3430 PROTEIN"/>
    <property type="match status" value="1"/>
</dbReference>